<dbReference type="InterPro" id="IPR010982">
    <property type="entry name" value="Lambda_DNA-bd_dom_sf"/>
</dbReference>
<evidence type="ECO:0000256" key="1">
    <source>
        <dbReference type="SAM" id="MobiDB-lite"/>
    </source>
</evidence>
<keyword evidence="2" id="KW-0812">Transmembrane</keyword>
<evidence type="ECO:0000256" key="2">
    <source>
        <dbReference type="SAM" id="Phobius"/>
    </source>
</evidence>
<feature type="region of interest" description="Disordered" evidence="1">
    <location>
        <begin position="329"/>
        <end position="423"/>
    </location>
</feature>
<accession>A0A9E6SV53</accession>
<evidence type="ECO:0000313" key="4">
    <source>
        <dbReference type="EMBL" id="QTU85195.1"/>
    </source>
</evidence>
<dbReference type="InterPro" id="IPR050400">
    <property type="entry name" value="Bact_Cytoskel_RodZ"/>
</dbReference>
<dbReference type="GO" id="GO:0003677">
    <property type="term" value="F:DNA binding"/>
    <property type="evidence" value="ECO:0007669"/>
    <property type="project" value="InterPro"/>
</dbReference>
<evidence type="ECO:0000313" key="3">
    <source>
        <dbReference type="EMBL" id="NHM13697.1"/>
    </source>
</evidence>
<feature type="region of interest" description="Disordered" evidence="1">
    <location>
        <begin position="198"/>
        <end position="227"/>
    </location>
</feature>
<evidence type="ECO:0000313" key="6">
    <source>
        <dbReference type="Proteomes" id="UP000671910"/>
    </source>
</evidence>
<keyword evidence="5" id="KW-1185">Reference proteome</keyword>
<feature type="compositionally biased region" description="Low complexity" evidence="1">
    <location>
        <begin position="345"/>
        <end position="415"/>
    </location>
</feature>
<reference evidence="3 5" key="1">
    <citation type="submission" date="2019-11" db="EMBL/GenBank/DDBJ databases">
        <title>Eggerthellaceae novel genus isolated from the rectal contents of marmort.</title>
        <authorList>
            <person name="Zhang G."/>
        </authorList>
    </citation>
    <scope>NUCLEOTIDE SEQUENCE [LARGE SCALE GENOMIC DNA]</scope>
    <source>
        <strain evidence="5">zg-886</strain>
        <strain evidence="3">Zg-886</strain>
    </source>
</reference>
<dbReference type="PANTHER" id="PTHR34475">
    <property type="match status" value="1"/>
</dbReference>
<sequence length="423" mass="43661">MTFGTALHEARERRGLDLNTAATRLRLRPDILRAIEEDDLSRLPPRGYTKNMVNAYARLVGLNPTDITQMYLDADYAFRAGNARSSSARGGRGSSRSFEGSSARSGGRENSFGRIMYDDRKEYSHTRDFEGGRSERIYAGEKPRQSRHNALNSQYTNFYAGPRADGGIMSRLPLIAAGVVILVLLIIVLSLALGGGGNNNEEAETQKVPITGIDDTTGTEDGSAAEPVKPTLTAPESVTVTYKIADDTEVYAVITNDGVTEAPLFSGGEEEEIEVSGVWSFGAWASDAVTITVDGEPVAFNTTDESGMPVCVVDFESWLDGWYEDHPDVKRESKSADDKDEADAADGQSGDAAASDGTGTSAAGTGGAPSTDAAGTDASAGAADASAGAAAGGTDASAAGTAGAASTDGTGAAVGAAGGEVAA</sequence>
<proteinExistence type="predicted"/>
<keyword evidence="2" id="KW-0472">Membrane</keyword>
<gene>
    <name evidence="3" type="ORF">GMI68_02730</name>
    <name evidence="4" type="ORF">J7S26_03950</name>
</gene>
<feature type="transmembrane region" description="Helical" evidence="2">
    <location>
        <begin position="172"/>
        <end position="193"/>
    </location>
</feature>
<dbReference type="EMBL" id="CP072829">
    <property type="protein sequence ID" value="QTU85195.1"/>
    <property type="molecule type" value="Genomic_DNA"/>
</dbReference>
<dbReference type="EMBL" id="WPCR01000003">
    <property type="protein sequence ID" value="NHM13697.1"/>
    <property type="molecule type" value="Genomic_DNA"/>
</dbReference>
<dbReference type="AlphaFoldDB" id="A0A9E6SV53"/>
<organism evidence="4 6">
    <name type="scientific">Xiamenia xianingshaonis</name>
    <dbReference type="NCBI Taxonomy" id="2682776"/>
    <lineage>
        <taxon>Bacteria</taxon>
        <taxon>Bacillati</taxon>
        <taxon>Actinomycetota</taxon>
        <taxon>Coriobacteriia</taxon>
        <taxon>Eggerthellales</taxon>
        <taxon>Eggerthellaceae</taxon>
        <taxon>Xiamenia</taxon>
    </lineage>
</organism>
<dbReference type="Proteomes" id="UP000671910">
    <property type="component" value="Chromosome"/>
</dbReference>
<evidence type="ECO:0000313" key="5">
    <source>
        <dbReference type="Proteomes" id="UP000636394"/>
    </source>
</evidence>
<feature type="region of interest" description="Disordered" evidence="1">
    <location>
        <begin position="83"/>
        <end position="117"/>
    </location>
</feature>
<keyword evidence="2" id="KW-1133">Transmembrane helix</keyword>
<name>A0A9E6SV53_9ACTN</name>
<reference evidence="4" key="2">
    <citation type="submission" date="2021-04" db="EMBL/GenBank/DDBJ databases">
        <title>Novel species in family Eggerthellaceae.</title>
        <authorList>
            <person name="Zhang G."/>
        </authorList>
    </citation>
    <scope>NUCLEOTIDE SEQUENCE</scope>
    <source>
        <strain evidence="4">Zg-886</strain>
    </source>
</reference>
<dbReference type="PANTHER" id="PTHR34475:SF1">
    <property type="entry name" value="CYTOSKELETON PROTEIN RODZ"/>
    <property type="match status" value="1"/>
</dbReference>
<feature type="compositionally biased region" description="Low complexity" evidence="1">
    <location>
        <begin position="83"/>
        <end position="110"/>
    </location>
</feature>
<dbReference type="KEGG" id="ebz:J7S26_03950"/>
<dbReference type="Gene3D" id="1.10.260.40">
    <property type="entry name" value="lambda repressor-like DNA-binding domains"/>
    <property type="match status" value="1"/>
</dbReference>
<protein>
    <submittedName>
        <fullName evidence="4">Helix-turn-helix domain-containing protein</fullName>
    </submittedName>
</protein>
<dbReference type="Pfam" id="PF13413">
    <property type="entry name" value="HTH_25"/>
    <property type="match status" value="1"/>
</dbReference>
<dbReference type="Proteomes" id="UP000636394">
    <property type="component" value="Unassembled WGS sequence"/>
</dbReference>